<evidence type="ECO:0000313" key="9">
    <source>
        <dbReference type="Proteomes" id="UP000219860"/>
    </source>
</evidence>
<feature type="compositionally biased region" description="Acidic residues" evidence="1">
    <location>
        <begin position="176"/>
        <end position="197"/>
    </location>
</feature>
<dbReference type="VEuPathDB" id="PlasmoDB:PBANKA_0524500"/>
<evidence type="ECO:0000313" key="3">
    <source>
        <dbReference type="EMBL" id="CXI13525.1"/>
    </source>
</evidence>
<protein>
    <recommendedName>
        <fullName evidence="12">Fam-c protein</fullName>
    </recommendedName>
</protein>
<dbReference type="AlphaFoldDB" id="A0A122HZB2"/>
<evidence type="ECO:0008006" key="12">
    <source>
        <dbReference type="Google" id="ProtNLM"/>
    </source>
</evidence>
<dbReference type="EMBL" id="FMIE01000073">
    <property type="protein sequence ID" value="SCL82792.1"/>
    <property type="molecule type" value="Genomic_DNA"/>
</dbReference>
<evidence type="ECO:0000313" key="7">
    <source>
        <dbReference type="EMBL" id="SCL83055.1"/>
    </source>
</evidence>
<feature type="region of interest" description="Disordered" evidence="1">
    <location>
        <begin position="176"/>
        <end position="202"/>
    </location>
</feature>
<dbReference type="EMBL" id="LT160025">
    <property type="protein sequence ID" value="CXI13525.1"/>
    <property type="molecule type" value="Genomic_DNA"/>
</dbReference>
<dbReference type="Proteomes" id="UP000219974">
    <property type="component" value="Unassembled WGS sequence"/>
</dbReference>
<evidence type="ECO:0000256" key="1">
    <source>
        <dbReference type="SAM" id="MobiDB-lite"/>
    </source>
</evidence>
<dbReference type="Proteomes" id="UP000069549">
    <property type="component" value="Chromosome 5"/>
</dbReference>
<evidence type="ECO:0000313" key="6">
    <source>
        <dbReference type="EMBL" id="SCL82792.1"/>
    </source>
</evidence>
<keyword evidence="2" id="KW-0732">Signal</keyword>
<dbReference type="EMBL" id="FMII01000108">
    <property type="protein sequence ID" value="SCL83055.1"/>
    <property type="molecule type" value="Genomic_DNA"/>
</dbReference>
<accession>A0A122HZB2</accession>
<evidence type="ECO:0000313" key="8">
    <source>
        <dbReference type="Proteomes" id="UP000069549"/>
    </source>
</evidence>
<reference evidence="3 8" key="1">
    <citation type="submission" date="2016-02" db="EMBL/GenBank/DDBJ databases">
        <authorList>
            <consortium name="Pathogen Informatics"/>
        </authorList>
    </citation>
    <scope>NUCLEOTIDE SEQUENCE [LARGE SCALE GENOMIC DNA]</scope>
    <source>
        <strain evidence="3 8">K173</strain>
        <strain evidence="6">NK65 ny</strain>
        <strain evidence="4 11">NK65e</strain>
        <strain evidence="7 9">SP11 Antwerpcl1</strain>
        <strain evidence="5 10">SP11 RLL</strain>
    </source>
</reference>
<evidence type="ECO:0000256" key="2">
    <source>
        <dbReference type="SAM" id="SignalP"/>
    </source>
</evidence>
<dbReference type="EMBL" id="FLVA01000096">
    <property type="protein sequence ID" value="SBW38182.1"/>
    <property type="molecule type" value="Genomic_DNA"/>
</dbReference>
<gene>
    <name evidence="3" type="ORF">PBK173_000094500</name>
    <name evidence="4" type="ORF">PBNK65E_000500900</name>
    <name evidence="6" type="ORF">PBNK65NY_000496100</name>
    <name evidence="7" type="ORF">PBSP11A_000498200</name>
    <name evidence="5" type="ORF">PBSP11RLL_000497200</name>
</gene>
<sequence>MFPYFVLICIFLYFKNESFATSLENKTKNENKILLINDNPVKELTTEETILCPNEYEIKNQYNQNDDKNVSIFEEILTILCNHNYKLKITRKSKKLVKKVFRKLLIIKPYIPCLLKQKSDDECDYLEDDPEVIPYSKEIESEIDALKDNDREDNIDNQKKEIDSFFRKPYNPFEEYMEDNEYDNDDSYNHDDEDEDDKGIKKRKEMSLHHLLLKNIS</sequence>
<dbReference type="Proteomes" id="UP000516480">
    <property type="component" value="Unassembled WGS sequence"/>
</dbReference>
<dbReference type="Proteomes" id="UP000219860">
    <property type="component" value="Unassembled WGS sequence"/>
</dbReference>
<dbReference type="OrthoDB" id="372770at2759"/>
<feature type="chain" id="PRO_5014244656" description="Fam-c protein" evidence="2">
    <location>
        <begin position="21"/>
        <end position="217"/>
    </location>
</feature>
<proteinExistence type="predicted"/>
<dbReference type="EMBL" id="FMIH01000087">
    <property type="protein sequence ID" value="SCL82174.1"/>
    <property type="molecule type" value="Genomic_DNA"/>
</dbReference>
<dbReference type="Proteomes" id="UP000220214">
    <property type="component" value="Unassembled WGS sequence"/>
</dbReference>
<name>A0A122HZB2_PLABE</name>
<evidence type="ECO:0000313" key="4">
    <source>
        <dbReference type="EMBL" id="SBW38182.1"/>
    </source>
</evidence>
<evidence type="ECO:0000313" key="5">
    <source>
        <dbReference type="EMBL" id="SCL82174.1"/>
    </source>
</evidence>
<feature type="signal peptide" evidence="2">
    <location>
        <begin position="1"/>
        <end position="20"/>
    </location>
</feature>
<evidence type="ECO:0000313" key="11">
    <source>
        <dbReference type="Proteomes" id="UP000220214"/>
    </source>
</evidence>
<organism evidence="3 8">
    <name type="scientific">Plasmodium berghei</name>
    <dbReference type="NCBI Taxonomy" id="5821"/>
    <lineage>
        <taxon>Eukaryota</taxon>
        <taxon>Sar</taxon>
        <taxon>Alveolata</taxon>
        <taxon>Apicomplexa</taxon>
        <taxon>Aconoidasida</taxon>
        <taxon>Haemosporida</taxon>
        <taxon>Plasmodiidae</taxon>
        <taxon>Plasmodium</taxon>
        <taxon>Plasmodium (Vinckeia)</taxon>
    </lineage>
</organism>
<evidence type="ECO:0000313" key="10">
    <source>
        <dbReference type="Proteomes" id="UP000219974"/>
    </source>
</evidence>